<evidence type="ECO:0000313" key="1">
    <source>
        <dbReference type="EMBL" id="MFD2065806.1"/>
    </source>
</evidence>
<accession>A0ABW4WUG9</accession>
<reference evidence="2" key="1">
    <citation type="journal article" date="2019" name="Int. J. Syst. Evol. Microbiol.">
        <title>The Global Catalogue of Microorganisms (GCM) 10K type strain sequencing project: providing services to taxonomists for standard genome sequencing and annotation.</title>
        <authorList>
            <consortium name="The Broad Institute Genomics Platform"/>
            <consortium name="The Broad Institute Genome Sequencing Center for Infectious Disease"/>
            <person name="Wu L."/>
            <person name="Ma J."/>
        </authorList>
    </citation>
    <scope>NUCLEOTIDE SEQUENCE [LARGE SCALE GENOMIC DNA]</scope>
    <source>
        <strain evidence="2">JCM 16545</strain>
    </source>
</reference>
<dbReference type="RefSeq" id="WP_229962572.1">
    <property type="nucleotide sequence ID" value="NZ_JAJJWI010000026.1"/>
</dbReference>
<protein>
    <submittedName>
        <fullName evidence="1">DUF4249 domain-containing protein</fullName>
    </submittedName>
</protein>
<dbReference type="InterPro" id="IPR025345">
    <property type="entry name" value="DUF4249"/>
</dbReference>
<organism evidence="1 2">
    <name type="scientific">Pontibacter silvestris</name>
    <dbReference type="NCBI Taxonomy" id="2305183"/>
    <lineage>
        <taxon>Bacteria</taxon>
        <taxon>Pseudomonadati</taxon>
        <taxon>Bacteroidota</taxon>
        <taxon>Cytophagia</taxon>
        <taxon>Cytophagales</taxon>
        <taxon>Hymenobacteraceae</taxon>
        <taxon>Pontibacter</taxon>
    </lineage>
</organism>
<evidence type="ECO:0000313" key="2">
    <source>
        <dbReference type="Proteomes" id="UP001597369"/>
    </source>
</evidence>
<gene>
    <name evidence="1" type="ORF">ACFSKU_02850</name>
</gene>
<dbReference type="EMBL" id="JBHUHV010000009">
    <property type="protein sequence ID" value="MFD2065806.1"/>
    <property type="molecule type" value="Genomic_DNA"/>
</dbReference>
<dbReference type="PROSITE" id="PS51257">
    <property type="entry name" value="PROKAR_LIPOPROTEIN"/>
    <property type="match status" value="1"/>
</dbReference>
<proteinExistence type="predicted"/>
<dbReference type="Pfam" id="PF14054">
    <property type="entry name" value="DUF4249"/>
    <property type="match status" value="1"/>
</dbReference>
<comment type="caution">
    <text evidence="1">The sequence shown here is derived from an EMBL/GenBank/DDBJ whole genome shotgun (WGS) entry which is preliminary data.</text>
</comment>
<sequence>MKPFILLLYFLTILLVFCSCEEVIELDLKEVEPEVVIEGVITDQPGPYTVEISKSAGFYEPNTFPAISGASVVISDGLGNEELLTEVSPGIYQPSTLQGQRGVTYTLKVEIEGKAYTAQSKIPDQQIPLDSLTFSYEEKSLFLDEGYYATAYFHDPAGAENFYRLKVLVNDEVYVFEDDDETTEDTNLWLTRDKFTNGNVVEYDFPHTLKPGDTVYVELHHLNQDTYDYYRTFADVIDGSAVAPSNPISNFGDQALGHFAAFSVSYKTAIVK</sequence>
<keyword evidence="2" id="KW-1185">Reference proteome</keyword>
<dbReference type="Proteomes" id="UP001597369">
    <property type="component" value="Unassembled WGS sequence"/>
</dbReference>
<name>A0ABW4WUG9_9BACT</name>